<evidence type="ECO:0000259" key="3">
    <source>
        <dbReference type="SMART" id="SM01329"/>
    </source>
</evidence>
<dbReference type="GO" id="GO:0004449">
    <property type="term" value="F:isocitrate dehydrogenase (NAD+) activity"/>
    <property type="evidence" value="ECO:0007669"/>
    <property type="project" value="TreeGrafter"/>
</dbReference>
<accession>A0A9D1KAP9</accession>
<comment type="caution">
    <text evidence="4">The sequence shown here is derived from an EMBL/GenBank/DDBJ whole genome shotgun (WGS) entry which is preliminary data.</text>
</comment>
<dbReference type="GO" id="GO:0051287">
    <property type="term" value="F:NAD binding"/>
    <property type="evidence" value="ECO:0007669"/>
    <property type="project" value="InterPro"/>
</dbReference>
<reference evidence="4" key="2">
    <citation type="journal article" date="2021" name="PeerJ">
        <title>Extensive microbial diversity within the chicken gut microbiome revealed by metagenomics and culture.</title>
        <authorList>
            <person name="Gilroy R."/>
            <person name="Ravi A."/>
            <person name="Getino M."/>
            <person name="Pursley I."/>
            <person name="Horton D.L."/>
            <person name="Alikhan N.F."/>
            <person name="Baker D."/>
            <person name="Gharbi K."/>
            <person name="Hall N."/>
            <person name="Watson M."/>
            <person name="Adriaenssens E.M."/>
            <person name="Foster-Nyarko E."/>
            <person name="Jarju S."/>
            <person name="Secka A."/>
            <person name="Antonio M."/>
            <person name="Oren A."/>
            <person name="Chaudhuri R.R."/>
            <person name="La Ragione R."/>
            <person name="Hildebrand F."/>
            <person name="Pallen M.J."/>
        </authorList>
    </citation>
    <scope>NUCLEOTIDE SEQUENCE</scope>
    <source>
        <strain evidence="4">ChiHecec3B27-6122</strain>
    </source>
</reference>
<reference evidence="4" key="1">
    <citation type="submission" date="2020-10" db="EMBL/GenBank/DDBJ databases">
        <authorList>
            <person name="Gilroy R."/>
        </authorList>
    </citation>
    <scope>NUCLEOTIDE SEQUENCE</scope>
    <source>
        <strain evidence="4">ChiHecec3B27-6122</strain>
    </source>
</reference>
<dbReference type="PANTHER" id="PTHR11835">
    <property type="entry name" value="DECARBOXYLATING DEHYDROGENASES-ISOCITRATE, ISOPROPYLMALATE, TARTRATE"/>
    <property type="match status" value="1"/>
</dbReference>
<evidence type="ECO:0000256" key="1">
    <source>
        <dbReference type="ARBA" id="ARBA00007769"/>
    </source>
</evidence>
<dbReference type="PROSITE" id="PS00470">
    <property type="entry name" value="IDH_IMDH"/>
    <property type="match status" value="1"/>
</dbReference>
<gene>
    <name evidence="4" type="ORF">IAD42_10895</name>
</gene>
<evidence type="ECO:0000313" key="4">
    <source>
        <dbReference type="EMBL" id="HIS98472.1"/>
    </source>
</evidence>
<evidence type="ECO:0000256" key="2">
    <source>
        <dbReference type="ARBA" id="ARBA00023002"/>
    </source>
</evidence>
<dbReference type="FunFam" id="3.40.718.10:FF:000014">
    <property type="entry name" value="Isocitrate dehydrogenase (NAD(+))"/>
    <property type="match status" value="1"/>
</dbReference>
<dbReference type="EMBL" id="DVJS01000268">
    <property type="protein sequence ID" value="HIS98472.1"/>
    <property type="molecule type" value="Genomic_DNA"/>
</dbReference>
<dbReference type="Pfam" id="PF00180">
    <property type="entry name" value="Iso_dh"/>
    <property type="match status" value="1"/>
</dbReference>
<dbReference type="Gene3D" id="3.40.718.10">
    <property type="entry name" value="Isopropylmalate Dehydrogenase"/>
    <property type="match status" value="1"/>
</dbReference>
<dbReference type="AlphaFoldDB" id="A0A9D1KAP9"/>
<dbReference type="PANTHER" id="PTHR11835:SF34">
    <property type="entry name" value="ISOCITRATE DEHYDROGENASE [NAD] SUBUNIT ALPHA, MITOCHONDRIAL"/>
    <property type="match status" value="1"/>
</dbReference>
<feature type="domain" description="Isopropylmalate dehydrogenase-like" evidence="3">
    <location>
        <begin position="4"/>
        <end position="328"/>
    </location>
</feature>
<dbReference type="Proteomes" id="UP000886876">
    <property type="component" value="Unassembled WGS sequence"/>
</dbReference>
<sequence>MMRGVTLIPGDGIGPEVAAATRKVVDASGAKIEWHVAEAGAAQMEICGTPLPQATIDSVRADGLALKGPITTPVGSGFRSVNVALRKEFDLYANVRPARTFEGVKGRYDNVDIVTVRENTEDLYAGIEHMVGADAAESIKLITRKGSERIIRYAFDYAVKNGRKKVTAVHKANIMKCTDGLFLEVARGVASEYPQIEFEDKIVDATCMQLVQKPEAFDVMVLPNLYGDIVSDLCAGLVGGLGLAPSANIGKDCAIFEAVHGSAPKHAGLNDANPTALILSAVMLLRHIGEMEAADKIENAVLELIKEGRETTRDLGGDLGTNEFADAIIRKMSCMA</sequence>
<dbReference type="SMART" id="SM01329">
    <property type="entry name" value="Iso_dh"/>
    <property type="match status" value="1"/>
</dbReference>
<dbReference type="GO" id="GO:0000287">
    <property type="term" value="F:magnesium ion binding"/>
    <property type="evidence" value="ECO:0007669"/>
    <property type="project" value="InterPro"/>
</dbReference>
<evidence type="ECO:0000313" key="5">
    <source>
        <dbReference type="Proteomes" id="UP000886876"/>
    </source>
</evidence>
<name>A0A9D1KAP9_9FIRM</name>
<comment type="similarity">
    <text evidence="1">Belongs to the isocitrate and isopropylmalate dehydrogenases family.</text>
</comment>
<dbReference type="GO" id="GO:0006099">
    <property type="term" value="P:tricarboxylic acid cycle"/>
    <property type="evidence" value="ECO:0007669"/>
    <property type="project" value="TreeGrafter"/>
</dbReference>
<dbReference type="InterPro" id="IPR024084">
    <property type="entry name" value="IsoPropMal-DH-like_dom"/>
</dbReference>
<dbReference type="SUPFAM" id="SSF53659">
    <property type="entry name" value="Isocitrate/Isopropylmalate dehydrogenase-like"/>
    <property type="match status" value="1"/>
</dbReference>
<keyword evidence="2" id="KW-0560">Oxidoreductase</keyword>
<organism evidence="4 5">
    <name type="scientific">Candidatus Scatomorpha pullistercoris</name>
    <dbReference type="NCBI Taxonomy" id="2840929"/>
    <lineage>
        <taxon>Bacteria</taxon>
        <taxon>Bacillati</taxon>
        <taxon>Bacillota</taxon>
        <taxon>Clostridia</taxon>
        <taxon>Eubacteriales</taxon>
        <taxon>Candidatus Scatomorpha</taxon>
    </lineage>
</organism>
<proteinExistence type="inferred from homology"/>
<dbReference type="GO" id="GO:0006102">
    <property type="term" value="P:isocitrate metabolic process"/>
    <property type="evidence" value="ECO:0007669"/>
    <property type="project" value="TreeGrafter"/>
</dbReference>
<dbReference type="InterPro" id="IPR019818">
    <property type="entry name" value="IsoCit/isopropylmalate_DH_CS"/>
</dbReference>
<protein>
    <submittedName>
        <fullName evidence="4">NAD-dependent isocitrate dehydrogenase</fullName>
    </submittedName>
</protein>